<dbReference type="PANTHER" id="PTHR12905:SF0">
    <property type="entry name" value="CALCINEURIN-LIKE PHOSPHOESTERASE DOMAIN-CONTAINING PROTEIN"/>
    <property type="match status" value="1"/>
</dbReference>
<evidence type="ECO:0000313" key="4">
    <source>
        <dbReference type="EMBL" id="KAJ1374003.1"/>
    </source>
</evidence>
<protein>
    <recommendedName>
        <fullName evidence="3">Calcineurin-like phosphoesterase domain-containing protein</fullName>
    </recommendedName>
</protein>
<comment type="caution">
    <text evidence="4">The sequence shown here is derived from an EMBL/GenBank/DDBJ whole genome shotgun (WGS) entry which is preliminary data.</text>
</comment>
<feature type="region of interest" description="Disordered" evidence="2">
    <location>
        <begin position="38"/>
        <end position="69"/>
    </location>
</feature>
<dbReference type="InterPro" id="IPR029052">
    <property type="entry name" value="Metallo-depent_PP-like"/>
</dbReference>
<dbReference type="AlphaFoldDB" id="A0AAD5WLS2"/>
<feature type="domain" description="Calcineurin-like phosphoesterase" evidence="3">
    <location>
        <begin position="160"/>
        <end position="359"/>
    </location>
</feature>
<dbReference type="Pfam" id="PF00149">
    <property type="entry name" value="Metallophos"/>
    <property type="match status" value="1"/>
</dbReference>
<evidence type="ECO:0000256" key="2">
    <source>
        <dbReference type="SAM" id="MobiDB-lite"/>
    </source>
</evidence>
<dbReference type="GO" id="GO:0016787">
    <property type="term" value="F:hydrolase activity"/>
    <property type="evidence" value="ECO:0007669"/>
    <property type="project" value="InterPro"/>
</dbReference>
<name>A0AAD5WLS2_PARTN</name>
<accession>A0AAD5WLS2</accession>
<proteinExistence type="inferred from homology"/>
<organism evidence="4 5">
    <name type="scientific">Parelaphostrongylus tenuis</name>
    <name type="common">Meningeal worm</name>
    <dbReference type="NCBI Taxonomy" id="148309"/>
    <lineage>
        <taxon>Eukaryota</taxon>
        <taxon>Metazoa</taxon>
        <taxon>Ecdysozoa</taxon>
        <taxon>Nematoda</taxon>
        <taxon>Chromadorea</taxon>
        <taxon>Rhabditida</taxon>
        <taxon>Rhabditina</taxon>
        <taxon>Rhabditomorpha</taxon>
        <taxon>Strongyloidea</taxon>
        <taxon>Metastrongylidae</taxon>
        <taxon>Parelaphostrongylus</taxon>
    </lineage>
</organism>
<keyword evidence="5" id="KW-1185">Reference proteome</keyword>
<dbReference type="Gene3D" id="3.60.21.10">
    <property type="match status" value="1"/>
</dbReference>
<dbReference type="EMBL" id="JAHQIW010007374">
    <property type="protein sequence ID" value="KAJ1374003.1"/>
    <property type="molecule type" value="Genomic_DNA"/>
</dbReference>
<reference evidence="4" key="1">
    <citation type="submission" date="2021-06" db="EMBL/GenBank/DDBJ databases">
        <title>Parelaphostrongylus tenuis whole genome reference sequence.</title>
        <authorList>
            <person name="Garwood T.J."/>
            <person name="Larsen P.A."/>
            <person name="Fountain-Jones N.M."/>
            <person name="Garbe J.R."/>
            <person name="Macchietto M.G."/>
            <person name="Kania S.A."/>
            <person name="Gerhold R.W."/>
            <person name="Richards J.E."/>
            <person name="Wolf T.M."/>
        </authorList>
    </citation>
    <scope>NUCLEOTIDE SEQUENCE</scope>
    <source>
        <strain evidence="4">MNPRO001-30</strain>
        <tissue evidence="4">Meninges</tissue>
    </source>
</reference>
<evidence type="ECO:0000256" key="1">
    <source>
        <dbReference type="ARBA" id="ARBA00007993"/>
    </source>
</evidence>
<dbReference type="PANTHER" id="PTHR12905">
    <property type="entry name" value="METALLOPHOSPHOESTERASE"/>
    <property type="match status" value="1"/>
</dbReference>
<dbReference type="CDD" id="cd07379">
    <property type="entry name" value="MPP_239FB"/>
    <property type="match status" value="1"/>
</dbReference>
<dbReference type="Proteomes" id="UP001196413">
    <property type="component" value="Unassembled WGS sequence"/>
</dbReference>
<dbReference type="SUPFAM" id="SSF56300">
    <property type="entry name" value="Metallo-dependent phosphatases"/>
    <property type="match status" value="1"/>
</dbReference>
<feature type="region of interest" description="Disordered" evidence="2">
    <location>
        <begin position="1"/>
        <end position="25"/>
    </location>
</feature>
<comment type="similarity">
    <text evidence="1">Belongs to the UPF0046 family.</text>
</comment>
<dbReference type="InterPro" id="IPR004843">
    <property type="entry name" value="Calcineurin-like_PHP"/>
</dbReference>
<dbReference type="InterPro" id="IPR051693">
    <property type="entry name" value="UPF0046_metallophosphoest"/>
</dbReference>
<evidence type="ECO:0000259" key="3">
    <source>
        <dbReference type="Pfam" id="PF00149"/>
    </source>
</evidence>
<gene>
    <name evidence="4" type="ORF">KIN20_036585</name>
</gene>
<sequence>MLSPALLKDSMLRRPSNIHTPQSDEIPISPCYLNYNQRRRSSDEGSRSSGGRRPSLLLVPDSNAQNERRVSIMSKKKRKFSTDSGLFRSQPPDMTLSSSVEVRLSNLCLQNDAEVETIVYTHQYTADPTLAWEMLKEKRPVKPVRPMTLDTPPKLDHVRFVCIGCTHGVKFDPASLPRGDVLLVAGDFTTCGLPSEVHSFNKLLGRLKHAYKVVIAGNHECTFDDEFLRSKREVGPKEMALKQALRASLSSTKVTSSKSLLTNAIYLEDSVIELFGITIYGTPWQPRIDNWAFNLTRGQALLDKWNQIPAAVDVLLTHTPPLGHGDKMRDGRRLGCVELLNSVCKRIKPKYHVFSHVHEGYGCTSDGYTKFINCCICDENLMATNSPIIFDIPVHQQTKQFYLQNIKKIMKRYSRPEKK</sequence>
<evidence type="ECO:0000313" key="5">
    <source>
        <dbReference type="Proteomes" id="UP001196413"/>
    </source>
</evidence>